<feature type="transmembrane region" description="Helical" evidence="11">
    <location>
        <begin position="133"/>
        <end position="155"/>
    </location>
</feature>
<evidence type="ECO:0000256" key="1">
    <source>
        <dbReference type="ARBA" id="ARBA00004141"/>
    </source>
</evidence>
<accession>A0A1P8WCQ2</accession>
<evidence type="ECO:0000313" key="14">
    <source>
        <dbReference type="Proteomes" id="UP000187735"/>
    </source>
</evidence>
<keyword evidence="7 11" id="KW-0472">Membrane</keyword>
<keyword evidence="4" id="KW-0874">Quinone</keyword>
<keyword evidence="3 11" id="KW-0812">Transmembrane</keyword>
<dbReference type="PANTHER" id="PTHR34573">
    <property type="entry name" value="VKC DOMAIN-CONTAINING PROTEIN"/>
    <property type="match status" value="1"/>
</dbReference>
<evidence type="ECO:0000256" key="10">
    <source>
        <dbReference type="SAM" id="MobiDB-lite"/>
    </source>
</evidence>
<keyword evidence="14" id="KW-1185">Reference proteome</keyword>
<dbReference type="Pfam" id="PF07884">
    <property type="entry name" value="VKOR"/>
    <property type="match status" value="1"/>
</dbReference>
<dbReference type="Pfam" id="PF13462">
    <property type="entry name" value="Thioredoxin_4"/>
    <property type="match status" value="1"/>
</dbReference>
<dbReference type="InterPro" id="IPR012336">
    <property type="entry name" value="Thioredoxin-like_fold"/>
</dbReference>
<feature type="transmembrane region" description="Helical" evidence="11">
    <location>
        <begin position="161"/>
        <end position="181"/>
    </location>
</feature>
<reference evidence="13 14" key="1">
    <citation type="journal article" date="2016" name="Front. Microbiol.">
        <title>Fuerstia marisgermanicae gen. nov., sp. nov., an Unusual Member of the Phylum Planctomycetes from the German Wadden Sea.</title>
        <authorList>
            <person name="Kohn T."/>
            <person name="Heuer A."/>
            <person name="Jogler M."/>
            <person name="Vollmers J."/>
            <person name="Boedeker C."/>
            <person name="Bunk B."/>
            <person name="Rast P."/>
            <person name="Borchert D."/>
            <person name="Glockner I."/>
            <person name="Freese H.M."/>
            <person name="Klenk H.P."/>
            <person name="Overmann J."/>
            <person name="Kaster A.K."/>
            <person name="Rohde M."/>
            <person name="Wiegand S."/>
            <person name="Jogler C."/>
        </authorList>
    </citation>
    <scope>NUCLEOTIDE SEQUENCE [LARGE SCALE GENOMIC DNA]</scope>
    <source>
        <strain evidence="13 14">NH11</strain>
    </source>
</reference>
<evidence type="ECO:0000256" key="8">
    <source>
        <dbReference type="ARBA" id="ARBA00023157"/>
    </source>
</evidence>
<protein>
    <submittedName>
        <fullName evidence="13">VKOR family protein</fullName>
    </submittedName>
</protein>
<evidence type="ECO:0000259" key="12">
    <source>
        <dbReference type="SMART" id="SM00756"/>
    </source>
</evidence>
<dbReference type="OrthoDB" id="9780147at2"/>
<dbReference type="GO" id="GO:0048038">
    <property type="term" value="F:quinone binding"/>
    <property type="evidence" value="ECO:0007669"/>
    <property type="project" value="UniProtKB-KW"/>
</dbReference>
<gene>
    <name evidence="13" type="ORF">Fuma_01436</name>
</gene>
<feature type="region of interest" description="Disordered" evidence="10">
    <location>
        <begin position="15"/>
        <end position="38"/>
    </location>
</feature>
<evidence type="ECO:0000256" key="5">
    <source>
        <dbReference type="ARBA" id="ARBA00022989"/>
    </source>
</evidence>
<evidence type="ECO:0000256" key="4">
    <source>
        <dbReference type="ARBA" id="ARBA00022719"/>
    </source>
</evidence>
<name>A0A1P8WCQ2_9PLAN</name>
<evidence type="ECO:0000256" key="3">
    <source>
        <dbReference type="ARBA" id="ARBA00022692"/>
    </source>
</evidence>
<dbReference type="Gene3D" id="3.40.30.10">
    <property type="entry name" value="Glutaredoxin"/>
    <property type="match status" value="1"/>
</dbReference>
<dbReference type="GO" id="GO:0016020">
    <property type="term" value="C:membrane"/>
    <property type="evidence" value="ECO:0007669"/>
    <property type="project" value="UniProtKB-SubCell"/>
</dbReference>
<evidence type="ECO:0000256" key="6">
    <source>
        <dbReference type="ARBA" id="ARBA00023002"/>
    </source>
</evidence>
<proteinExistence type="inferred from homology"/>
<sequence>MTTFFHAPVSQAPSPWFSGAERPRSSQRLGTESSGSGVHSDVAMGRNTVWMLRIAALAAMVVSAYLGWVTATSGSVAGCGSNGVFDCSHVMTSRWSKVLGLPVSVPSLLLYTLVLTLLSVPRHVSKRVDGLRWPAITFAAFSAGLAAVWFIGLQLFSVEHLCPYCLAVHTCGLLLAAVMVVKRPAGQKMTYISAAAGMVAVGALVTTQLLTPPPEKFEIIEYNSPAVIPPSSSDADAIQQQTPELFEAPISQTQETESVTDLQLAVLSLISPAQYLTSQVTVPGEQKSASPEKPKASNKTELRTATILNDVQLDISKWPLIGSPDAEFVFVEMLDYTCPHCRQTHATVHAALKQYNKRIGVIVLPVPLNTACNPHVQTTAAIHNDACKLAHLAIAVWHLQPGKFDAFHHWLMTTPVNYPAAFAKASTLVGQDELKKELNTDIPAAYIAKNMKLYERARKGVIPKLLFPSSSIVGAVTTPERLIEIIKQQFPM</sequence>
<dbReference type="STRING" id="1891926.Fuma_01436"/>
<feature type="transmembrane region" description="Helical" evidence="11">
    <location>
        <begin position="50"/>
        <end position="68"/>
    </location>
</feature>
<organism evidence="13 14">
    <name type="scientific">Fuerstiella marisgermanici</name>
    <dbReference type="NCBI Taxonomy" id="1891926"/>
    <lineage>
        <taxon>Bacteria</taxon>
        <taxon>Pseudomonadati</taxon>
        <taxon>Planctomycetota</taxon>
        <taxon>Planctomycetia</taxon>
        <taxon>Planctomycetales</taxon>
        <taxon>Planctomycetaceae</taxon>
        <taxon>Fuerstiella</taxon>
    </lineage>
</organism>
<keyword evidence="8" id="KW-1015">Disulfide bond</keyword>
<dbReference type="KEGG" id="fmr:Fuma_01436"/>
<dbReference type="RefSeq" id="WP_083731871.1">
    <property type="nucleotide sequence ID" value="NZ_CP017641.1"/>
</dbReference>
<dbReference type="Gene3D" id="1.20.1440.130">
    <property type="entry name" value="VKOR domain"/>
    <property type="match status" value="1"/>
</dbReference>
<feature type="domain" description="Vitamin K epoxide reductase" evidence="12">
    <location>
        <begin position="45"/>
        <end position="183"/>
    </location>
</feature>
<dbReference type="InterPro" id="IPR012932">
    <property type="entry name" value="VKOR"/>
</dbReference>
<dbReference type="InterPro" id="IPR038354">
    <property type="entry name" value="VKOR_sf"/>
</dbReference>
<keyword evidence="5 11" id="KW-1133">Transmembrane helix</keyword>
<evidence type="ECO:0000313" key="13">
    <source>
        <dbReference type="EMBL" id="APZ91840.1"/>
    </source>
</evidence>
<dbReference type="GO" id="GO:0016491">
    <property type="term" value="F:oxidoreductase activity"/>
    <property type="evidence" value="ECO:0007669"/>
    <property type="project" value="UniProtKB-KW"/>
</dbReference>
<feature type="transmembrane region" description="Helical" evidence="11">
    <location>
        <begin position="99"/>
        <end position="121"/>
    </location>
</feature>
<evidence type="ECO:0000256" key="2">
    <source>
        <dbReference type="ARBA" id="ARBA00006214"/>
    </source>
</evidence>
<keyword evidence="9" id="KW-0676">Redox-active center</keyword>
<evidence type="ECO:0000256" key="7">
    <source>
        <dbReference type="ARBA" id="ARBA00023136"/>
    </source>
</evidence>
<feature type="compositionally biased region" description="Polar residues" evidence="10">
    <location>
        <begin position="26"/>
        <end position="37"/>
    </location>
</feature>
<keyword evidence="6" id="KW-0560">Oxidoreductase</keyword>
<dbReference type="InterPro" id="IPR036249">
    <property type="entry name" value="Thioredoxin-like_sf"/>
</dbReference>
<evidence type="ECO:0000256" key="9">
    <source>
        <dbReference type="ARBA" id="ARBA00023284"/>
    </source>
</evidence>
<evidence type="ECO:0000256" key="11">
    <source>
        <dbReference type="SAM" id="Phobius"/>
    </source>
</evidence>
<dbReference type="CDD" id="cd10546">
    <property type="entry name" value="VKOR"/>
    <property type="match status" value="1"/>
</dbReference>
<dbReference type="AlphaFoldDB" id="A0A1P8WCQ2"/>
<dbReference type="EMBL" id="CP017641">
    <property type="protein sequence ID" value="APZ91840.1"/>
    <property type="molecule type" value="Genomic_DNA"/>
</dbReference>
<dbReference type="PANTHER" id="PTHR34573:SF1">
    <property type="entry name" value="VITAMIN K EPOXIDE REDUCTASE DOMAIN-CONTAINING PROTEIN"/>
    <property type="match status" value="1"/>
</dbReference>
<dbReference type="SUPFAM" id="SSF52833">
    <property type="entry name" value="Thioredoxin-like"/>
    <property type="match status" value="1"/>
</dbReference>
<comment type="subcellular location">
    <subcellularLocation>
        <location evidence="1">Membrane</location>
        <topology evidence="1">Multi-pass membrane protein</topology>
    </subcellularLocation>
</comment>
<dbReference type="Proteomes" id="UP000187735">
    <property type="component" value="Chromosome"/>
</dbReference>
<feature type="transmembrane region" description="Helical" evidence="11">
    <location>
        <begin position="190"/>
        <end position="210"/>
    </location>
</feature>
<dbReference type="SMART" id="SM00756">
    <property type="entry name" value="VKc"/>
    <property type="match status" value="1"/>
</dbReference>
<comment type="similarity">
    <text evidence="2">Belongs to the VKOR family.</text>
</comment>